<dbReference type="AlphaFoldDB" id="A0A8J3YML4"/>
<evidence type="ECO:0000313" key="1">
    <source>
        <dbReference type="EMBL" id="GIJ47162.1"/>
    </source>
</evidence>
<protein>
    <submittedName>
        <fullName evidence="1">Uncharacterized protein</fullName>
    </submittedName>
</protein>
<accession>A0A8J3YML4</accession>
<sequence length="138" mass="15242">MWTTEEDLTNARERFAARIPGYRPPAACGVARRDGDRLTFGHVNPPGVVRGLPAVVLATVAGYVDTTAVVRLDRAAFEKAVELLAPAEGATHKSHPNLWTWRELLDGSTEDSVFLVFLVADVEDPVVDADDAEFRRRW</sequence>
<evidence type="ECO:0000313" key="2">
    <source>
        <dbReference type="Proteomes" id="UP000619260"/>
    </source>
</evidence>
<reference evidence="1" key="1">
    <citation type="submission" date="2021-01" db="EMBL/GenBank/DDBJ databases">
        <title>Whole genome shotgun sequence of Virgisporangium aliadipatigenens NBRC 105644.</title>
        <authorList>
            <person name="Komaki H."/>
            <person name="Tamura T."/>
        </authorList>
    </citation>
    <scope>NUCLEOTIDE SEQUENCE</scope>
    <source>
        <strain evidence="1">NBRC 105644</strain>
    </source>
</reference>
<gene>
    <name evidence="1" type="ORF">Val02_40480</name>
</gene>
<dbReference type="RefSeq" id="WP_203900686.1">
    <property type="nucleotide sequence ID" value="NZ_BOPF01000014.1"/>
</dbReference>
<dbReference type="EMBL" id="BOPF01000014">
    <property type="protein sequence ID" value="GIJ47162.1"/>
    <property type="molecule type" value="Genomic_DNA"/>
</dbReference>
<proteinExistence type="predicted"/>
<organism evidence="1 2">
    <name type="scientific">Virgisporangium aliadipatigenens</name>
    <dbReference type="NCBI Taxonomy" id="741659"/>
    <lineage>
        <taxon>Bacteria</taxon>
        <taxon>Bacillati</taxon>
        <taxon>Actinomycetota</taxon>
        <taxon>Actinomycetes</taxon>
        <taxon>Micromonosporales</taxon>
        <taxon>Micromonosporaceae</taxon>
        <taxon>Virgisporangium</taxon>
    </lineage>
</organism>
<dbReference type="Proteomes" id="UP000619260">
    <property type="component" value="Unassembled WGS sequence"/>
</dbReference>
<comment type="caution">
    <text evidence="1">The sequence shown here is derived from an EMBL/GenBank/DDBJ whole genome shotgun (WGS) entry which is preliminary data.</text>
</comment>
<name>A0A8J3YML4_9ACTN</name>
<keyword evidence="2" id="KW-1185">Reference proteome</keyword>